<name>D5MLD9_METO1</name>
<gene>
    <name evidence="1" type="ORF">DAMO_0736</name>
</gene>
<proteinExistence type="predicted"/>
<reference evidence="1 2" key="1">
    <citation type="journal article" date="2010" name="Nature">
        <title>Nitrite-driven anaerobic methane oxidation by oxygenic bacteria.</title>
        <authorList>
            <person name="Ettwig K.F."/>
            <person name="Butler M.K."/>
            <person name="Le Paslier D."/>
            <person name="Pelletier E."/>
            <person name="Mangenot S."/>
            <person name="Kuypers M.M.M."/>
            <person name="Schreiber F."/>
            <person name="Dutilh B.E."/>
            <person name="Zedelius J."/>
            <person name="de Beer D."/>
            <person name="Gloerich J."/>
            <person name="Wessels H.J.C.T."/>
            <person name="van Allen T."/>
            <person name="Luesken F."/>
            <person name="Wu M."/>
            <person name="van de Pas-Schoonen K.T."/>
            <person name="Op den Camp H.J.M."/>
            <person name="Janssen-Megens E.M."/>
            <person name="Francoijs K-J."/>
            <person name="Stunnenberg H."/>
            <person name="Weissenbach J."/>
            <person name="Jetten M.S.M."/>
            <person name="Strous M."/>
        </authorList>
    </citation>
    <scope>NUCLEOTIDE SEQUENCE [LARGE SCALE GENOMIC DNA]</scope>
</reference>
<evidence type="ECO:0008006" key="3">
    <source>
        <dbReference type="Google" id="ProtNLM"/>
    </source>
</evidence>
<sequence>MPSTYADFRSVLHKAGFLLVRSKKHETWRKILTDGTILQVRVSHQHGRDIPTALFHRMLRQANLTDAEFTKLLKS</sequence>
<evidence type="ECO:0000313" key="1">
    <source>
        <dbReference type="EMBL" id="CBE67805.1"/>
    </source>
</evidence>
<dbReference type="KEGG" id="mox:DAMO_0736"/>
<dbReference type="HOGENOM" id="CLU_2664255_0_0_0"/>
<evidence type="ECO:0000313" key="2">
    <source>
        <dbReference type="Proteomes" id="UP000006898"/>
    </source>
</evidence>
<dbReference type="Gene3D" id="3.30.920.30">
    <property type="entry name" value="Hypothetical protein"/>
    <property type="match status" value="1"/>
</dbReference>
<dbReference type="Proteomes" id="UP000006898">
    <property type="component" value="Chromosome"/>
</dbReference>
<protein>
    <recommendedName>
        <fullName evidence="3">YcfA family protein</fullName>
    </recommendedName>
</protein>
<dbReference type="AlphaFoldDB" id="D5MLD9"/>
<accession>D5MLD9</accession>
<organism evidence="1 2">
    <name type="scientific">Methylomirabilis oxygeniifera</name>
    <dbReference type="NCBI Taxonomy" id="671143"/>
    <lineage>
        <taxon>Bacteria</taxon>
        <taxon>Candidatus Methylomirabilota</taxon>
        <taxon>Candidatus Methylomirabilia</taxon>
        <taxon>Candidatus Methylomirabilales</taxon>
        <taxon>Candidatus Methylomirabilaceae</taxon>
        <taxon>Candidatus Methylomirabilis</taxon>
    </lineage>
</organism>
<dbReference type="STRING" id="671143.DAMO_0736"/>
<dbReference type="EMBL" id="FP565575">
    <property type="protein sequence ID" value="CBE67805.1"/>
    <property type="molecule type" value="Genomic_DNA"/>
</dbReference>
<dbReference type="SUPFAM" id="SSF54786">
    <property type="entry name" value="YcfA/nrd intein domain"/>
    <property type="match status" value="1"/>
</dbReference>
<dbReference type="InterPro" id="IPR038570">
    <property type="entry name" value="HicA_sf"/>
</dbReference>